<evidence type="ECO:0000313" key="2">
    <source>
        <dbReference type="Proteomes" id="UP000035680"/>
    </source>
</evidence>
<name>A0A0K0F4G3_STRVS</name>
<dbReference type="Proteomes" id="UP000035680">
    <property type="component" value="Unassembled WGS sequence"/>
</dbReference>
<proteinExistence type="predicted"/>
<dbReference type="AlphaFoldDB" id="A0A0K0F4G3"/>
<reference evidence="2" key="1">
    <citation type="submission" date="2014-07" db="EMBL/GenBank/DDBJ databases">
        <authorList>
            <person name="Martin A.A"/>
            <person name="De Silva N."/>
        </authorList>
    </citation>
    <scope>NUCLEOTIDE SEQUENCE</scope>
</reference>
<dbReference type="WBParaSite" id="SVE_0370000.1">
    <property type="protein sequence ID" value="SVE_0370000.1"/>
    <property type="gene ID" value="SVE_0370000"/>
</dbReference>
<sequence>MNLKLPLPIIAIMLAVFSLNSYADDSYGDSGEYEIIKPKTTRKPTTRAPYIDPNSDELNEWYSKRGVLNTENSSVDNLRKRSNNA</sequence>
<reference evidence="3" key="2">
    <citation type="submission" date="2015-08" db="UniProtKB">
        <authorList>
            <consortium name="WormBaseParasite"/>
        </authorList>
    </citation>
    <scope>IDENTIFICATION</scope>
</reference>
<organism evidence="2 3">
    <name type="scientific">Strongyloides venezuelensis</name>
    <name type="common">Threadworm</name>
    <dbReference type="NCBI Taxonomy" id="75913"/>
    <lineage>
        <taxon>Eukaryota</taxon>
        <taxon>Metazoa</taxon>
        <taxon>Ecdysozoa</taxon>
        <taxon>Nematoda</taxon>
        <taxon>Chromadorea</taxon>
        <taxon>Rhabditida</taxon>
        <taxon>Tylenchina</taxon>
        <taxon>Panagrolaimomorpha</taxon>
        <taxon>Strongyloidoidea</taxon>
        <taxon>Strongyloididae</taxon>
        <taxon>Strongyloides</taxon>
    </lineage>
</organism>
<evidence type="ECO:0000256" key="1">
    <source>
        <dbReference type="SAM" id="SignalP"/>
    </source>
</evidence>
<evidence type="ECO:0000313" key="3">
    <source>
        <dbReference type="WBParaSite" id="SVE_0370000.1"/>
    </source>
</evidence>
<keyword evidence="2" id="KW-1185">Reference proteome</keyword>
<feature type="chain" id="PRO_5005329158" evidence="1">
    <location>
        <begin position="24"/>
        <end position="85"/>
    </location>
</feature>
<keyword evidence="1" id="KW-0732">Signal</keyword>
<protein>
    <submittedName>
        <fullName evidence="3">Secreted protein</fullName>
    </submittedName>
</protein>
<accession>A0A0K0F4G3</accession>
<feature type="signal peptide" evidence="1">
    <location>
        <begin position="1"/>
        <end position="23"/>
    </location>
</feature>